<evidence type="ECO:0000256" key="3">
    <source>
        <dbReference type="PIRSR" id="PIRSR605502-1"/>
    </source>
</evidence>
<keyword evidence="5" id="KW-1185">Reference proteome</keyword>
<comment type="caution">
    <text evidence="4">The sequence shown here is derived from an EMBL/GenBank/DDBJ whole genome shotgun (WGS) entry which is preliminary data.</text>
</comment>
<comment type="cofactor">
    <cofactor evidence="3">
        <name>Mg(2+)</name>
        <dbReference type="ChEBI" id="CHEBI:18420"/>
    </cofactor>
    <text evidence="3">Binds 2 magnesium ions per subunit.</text>
</comment>
<gene>
    <name evidence="4" type="ORF">FYJ65_06200</name>
</gene>
<keyword evidence="3" id="KW-0479">Metal-binding</keyword>
<evidence type="ECO:0000313" key="5">
    <source>
        <dbReference type="Proteomes" id="UP000469424"/>
    </source>
</evidence>
<dbReference type="InterPro" id="IPR005502">
    <property type="entry name" value="Ribosyl_crysJ1"/>
</dbReference>
<evidence type="ECO:0000256" key="1">
    <source>
        <dbReference type="ARBA" id="ARBA00010702"/>
    </source>
</evidence>
<dbReference type="SUPFAM" id="SSF101478">
    <property type="entry name" value="ADP-ribosylglycohydrolase"/>
    <property type="match status" value="1"/>
</dbReference>
<feature type="binding site" evidence="3">
    <location>
        <position position="283"/>
    </location>
    <ligand>
        <name>Mg(2+)</name>
        <dbReference type="ChEBI" id="CHEBI:18420"/>
        <label>1</label>
    </ligand>
</feature>
<proteinExistence type="inferred from homology"/>
<dbReference type="GO" id="GO:0046872">
    <property type="term" value="F:metal ion binding"/>
    <property type="evidence" value="ECO:0007669"/>
    <property type="project" value="UniProtKB-KW"/>
</dbReference>
<name>A0A6N7XLV6_9FIRM</name>
<dbReference type="GO" id="GO:0016787">
    <property type="term" value="F:hydrolase activity"/>
    <property type="evidence" value="ECO:0007669"/>
    <property type="project" value="UniProtKB-KW"/>
</dbReference>
<keyword evidence="2 4" id="KW-0378">Hydrolase</keyword>
<dbReference type="Proteomes" id="UP000469424">
    <property type="component" value="Unassembled WGS sequence"/>
</dbReference>
<organism evidence="4 5">
    <name type="scientific">Mogibacterium kristiansenii</name>
    <dbReference type="NCBI Taxonomy" id="2606708"/>
    <lineage>
        <taxon>Bacteria</taxon>
        <taxon>Bacillati</taxon>
        <taxon>Bacillota</taxon>
        <taxon>Clostridia</taxon>
        <taxon>Peptostreptococcales</taxon>
        <taxon>Anaerovoracaceae</taxon>
        <taxon>Mogibacterium</taxon>
    </lineage>
</organism>
<dbReference type="InterPro" id="IPR050792">
    <property type="entry name" value="ADP-ribosylglycohydrolase"/>
</dbReference>
<evidence type="ECO:0000256" key="2">
    <source>
        <dbReference type="ARBA" id="ARBA00022801"/>
    </source>
</evidence>
<feature type="binding site" evidence="3">
    <location>
        <position position="284"/>
    </location>
    <ligand>
        <name>Mg(2+)</name>
        <dbReference type="ChEBI" id="CHEBI:18420"/>
        <label>1</label>
    </ligand>
</feature>
<dbReference type="EMBL" id="VUNA01000010">
    <property type="protein sequence ID" value="MST70929.1"/>
    <property type="molecule type" value="Genomic_DNA"/>
</dbReference>
<dbReference type="Pfam" id="PF03747">
    <property type="entry name" value="ADP_ribosyl_GH"/>
    <property type="match status" value="1"/>
</dbReference>
<dbReference type="RefSeq" id="WP_328603042.1">
    <property type="nucleotide sequence ID" value="NZ_VUNA01000010.1"/>
</dbReference>
<dbReference type="AlphaFoldDB" id="A0A6N7XLV6"/>
<dbReference type="PANTHER" id="PTHR16222">
    <property type="entry name" value="ADP-RIBOSYLGLYCOHYDROLASE"/>
    <property type="match status" value="1"/>
</dbReference>
<evidence type="ECO:0000313" key="4">
    <source>
        <dbReference type="EMBL" id="MST70929.1"/>
    </source>
</evidence>
<accession>A0A6N7XLV6</accession>
<comment type="similarity">
    <text evidence="1">Belongs to the ADP-ribosylglycohydrolase family.</text>
</comment>
<reference evidence="4 5" key="1">
    <citation type="submission" date="2019-08" db="EMBL/GenBank/DDBJ databases">
        <title>In-depth cultivation of the pig gut microbiome towards novel bacterial diversity and tailored functional studies.</title>
        <authorList>
            <person name="Wylensek D."/>
            <person name="Hitch T.C.A."/>
            <person name="Clavel T."/>
        </authorList>
    </citation>
    <scope>NUCLEOTIDE SEQUENCE [LARGE SCALE GENOMIC DNA]</scope>
    <source>
        <strain evidence="4 5">WCA-MUC-591-APC-4B</strain>
    </source>
</reference>
<keyword evidence="3" id="KW-0460">Magnesium</keyword>
<dbReference type="PANTHER" id="PTHR16222:SF24">
    <property type="entry name" value="ADP-RIBOSYLHYDROLASE ARH3"/>
    <property type="match status" value="1"/>
</dbReference>
<protein>
    <submittedName>
        <fullName evidence="4">ADP-ribosylglycohydrolase family protein</fullName>
    </submittedName>
</protein>
<sequence length="362" mass="40455">MFGKYGERGITEYELDSFTGKALISDDTQMTLFTANGLLVGDTRGAMRGIQGWPRHYVTQAYQDWLYTQECPFDKQRIQERRGNYSCRSWLADVPELYSSRAPGNTCLSALSAQKNGKDFVNDYVKEPQNQSKGCGGIMRVAPVAVNYKHMEMGTLDMEGAQIAAITHGHSLGYMPAAIVTHIINCIVFGEEKKTLKNIVIEARDKVAEIFRGDKHLKELTDIIDLAIELSGNKADDLDNIHRLGEGWVAEETLGIALYCALRHQDDFSAGVISAVNHKGDSDSTGAVTGNILGALLGYDAIEEKWKTNLELIDVIIEMADDLCHGCQMSEFGHYEDPDWIRKYICMQWKDERLDPAKTDKV</sequence>
<dbReference type="Gene3D" id="1.10.4080.10">
    <property type="entry name" value="ADP-ribosylation/Crystallin J1"/>
    <property type="match status" value="1"/>
</dbReference>
<dbReference type="InterPro" id="IPR036705">
    <property type="entry name" value="Ribosyl_crysJ1_sf"/>
</dbReference>
<feature type="binding site" evidence="3">
    <location>
        <position position="281"/>
    </location>
    <ligand>
        <name>Mg(2+)</name>
        <dbReference type="ChEBI" id="CHEBI:18420"/>
        <label>1</label>
    </ligand>
</feature>